<organism evidence="3">
    <name type="scientific">Lactiplantibacillus plantarum</name>
    <name type="common">Lactobacillus plantarum</name>
    <dbReference type="NCBI Taxonomy" id="1590"/>
    <lineage>
        <taxon>Bacteria</taxon>
        <taxon>Bacillati</taxon>
        <taxon>Bacillota</taxon>
        <taxon>Bacilli</taxon>
        <taxon>Lactobacillales</taxon>
        <taxon>Lactobacillaceae</taxon>
        <taxon>Lactiplantibacillus</taxon>
    </lineage>
</organism>
<dbReference type="Gene3D" id="3.40.50.300">
    <property type="entry name" value="P-loop containing nucleotide triphosphate hydrolases"/>
    <property type="match status" value="1"/>
</dbReference>
<dbReference type="Pfam" id="PF09848">
    <property type="entry name" value="SLFN-g3_helicase"/>
    <property type="match status" value="1"/>
</dbReference>
<proteinExistence type="predicted"/>
<dbReference type="AlphaFoldDB" id="B3Y989"/>
<dbReference type="InterPro" id="IPR018647">
    <property type="entry name" value="SLFN_3-like_DNA/RNA_helicase"/>
</dbReference>
<accession>B3Y989</accession>
<name>B3Y989_LACPN</name>
<feature type="domain" description="Schlafen group 3-like DNA/RNA helicase" evidence="2">
    <location>
        <begin position="215"/>
        <end position="400"/>
    </location>
</feature>
<dbReference type="InterPro" id="IPR027417">
    <property type="entry name" value="P-loop_NTPase"/>
</dbReference>
<evidence type="ECO:0000259" key="2">
    <source>
        <dbReference type="Pfam" id="PF09848"/>
    </source>
</evidence>
<protein>
    <submittedName>
        <fullName evidence="3">Transposase</fullName>
    </submittedName>
</protein>
<reference evidence="3" key="2">
    <citation type="submission" date="2008-08" db="EMBL/GenBank/DDBJ databases">
        <title>Characterization of a plasmid DNA pLTK13, which carries starch-hydrolyzing gene, isolated from plant originated Lactobacillus plantarum L137.</title>
        <authorList>
            <person name="Kim J.H."/>
            <person name="Yamashita M."/>
        </authorList>
    </citation>
    <scope>NUCLEOTIDE SEQUENCE</scope>
    <source>
        <strain evidence="3">L137</strain>
        <plasmid evidence="3">pLTK13</plasmid>
    </source>
</reference>
<evidence type="ECO:0000313" key="3">
    <source>
        <dbReference type="EMBL" id="BAG67050.1"/>
    </source>
</evidence>
<sequence>MSKQNEVDLSELLSVIETENKDLIHSYLKLHDIEYNFAKDREQIDTKELVSYKKLLGHLVDELLPKQLSGFYLGFKLKDQANTQFDLLKVSKDTVLNFEFKSDTPNKLISEQAAEHYRFLNMKFSRVIVLEHLVSSDELFLYNPDSKQMELMSYNNLQRLIPDESTGISPLENMTRSDFLVAPYNEVQKFLNASYELTTPQKNIKDKILLQNLKFTVIEGGPGSGKTLLLIDIIREYRQRNLKVGMVMGAKTSSGQKQLMESLGVSLYWYYELANLTPLLEKDILVFDEAQRIPGNLIDEALALPNNVSKIFSIDKEQIVHPEEKNRDIQKKLENSIPDSNIFHLKKSIRINPELSDFYKRLLDKKARSSFHNFENVSIRHFQNRNTACQYINEQCKKGVVVVESDEYTTKTTFTKTRSKKYPQSKNVKDVIGQEFKNVMLIFGEYVSYDSEGKLKVNSPEYYPYIDEKMIFQAITRASHSVEILIINNINLYLDLQDILTRSRDTPKKRNTKIDELTYQIKSLKEELATAQDKIKSLSQNSLQKIE</sequence>
<reference evidence="3" key="1">
    <citation type="submission" date="2008-07" db="EMBL/GenBank/DDBJ databases">
        <authorList>
            <person name="Kim J."/>
            <person name="Yamashita M."/>
        </authorList>
    </citation>
    <scope>NUCLEOTIDE SEQUENCE</scope>
    <source>
        <strain evidence="3">L137</strain>
        <plasmid evidence="3">pLTK13</plasmid>
    </source>
</reference>
<dbReference type="EMBL" id="AB450918">
    <property type="protein sequence ID" value="BAG67050.1"/>
    <property type="molecule type" value="Genomic_DNA"/>
</dbReference>
<dbReference type="PATRIC" id="fig|1590.213.peg.729"/>
<dbReference type="RefSeq" id="WP_012513043.1">
    <property type="nucleotide sequence ID" value="NC_011101.1"/>
</dbReference>
<feature type="coiled-coil region" evidence="1">
    <location>
        <begin position="514"/>
        <end position="541"/>
    </location>
</feature>
<geneLocation type="plasmid" evidence="3">
    <name>pLTK13</name>
</geneLocation>
<evidence type="ECO:0000256" key="1">
    <source>
        <dbReference type="SAM" id="Coils"/>
    </source>
</evidence>
<keyword evidence="1" id="KW-0175">Coiled coil</keyword>
<keyword evidence="3" id="KW-0614">Plasmid</keyword>
<dbReference type="SUPFAM" id="SSF52540">
    <property type="entry name" value="P-loop containing nucleoside triphosphate hydrolases"/>
    <property type="match status" value="1"/>
</dbReference>